<protein>
    <recommendedName>
        <fullName evidence="1">DUF5641 domain-containing protein</fullName>
    </recommendedName>
</protein>
<dbReference type="InterPro" id="IPR040676">
    <property type="entry name" value="DUF5641"/>
</dbReference>
<dbReference type="Pfam" id="PF18701">
    <property type="entry name" value="DUF5641"/>
    <property type="match status" value="1"/>
</dbReference>
<evidence type="ECO:0000313" key="4">
    <source>
        <dbReference type="EMBL" id="GBL75277.1"/>
    </source>
</evidence>
<dbReference type="EMBL" id="BGPR01230975">
    <property type="protein sequence ID" value="GBL75277.1"/>
    <property type="molecule type" value="Genomic_DNA"/>
</dbReference>
<feature type="domain" description="DUF5641" evidence="1">
    <location>
        <begin position="2"/>
        <end position="47"/>
    </location>
</feature>
<evidence type="ECO:0000313" key="5">
    <source>
        <dbReference type="Proteomes" id="UP000499080"/>
    </source>
</evidence>
<evidence type="ECO:0000313" key="2">
    <source>
        <dbReference type="EMBL" id="GBL75109.1"/>
    </source>
</evidence>
<dbReference type="EMBL" id="BGPR01230934">
    <property type="protein sequence ID" value="GBL75109.1"/>
    <property type="molecule type" value="Genomic_DNA"/>
</dbReference>
<keyword evidence="5" id="KW-1185">Reference proteome</keyword>
<gene>
    <name evidence="4" type="ORF">AVEN_105135_1</name>
    <name evidence="2" type="ORF">AVEN_1542_1</name>
    <name evidence="3" type="ORF">AVEN_226579_1</name>
</gene>
<evidence type="ECO:0000313" key="3">
    <source>
        <dbReference type="EMBL" id="GBL75145.1"/>
    </source>
</evidence>
<evidence type="ECO:0000259" key="1">
    <source>
        <dbReference type="Pfam" id="PF18701"/>
    </source>
</evidence>
<proteinExistence type="predicted"/>
<dbReference type="EMBL" id="BGPR01230943">
    <property type="protein sequence ID" value="GBL75145.1"/>
    <property type="molecule type" value="Genomic_DNA"/>
</dbReference>
<accession>A0A4Y2A6T1</accession>
<organism evidence="4 5">
    <name type="scientific">Araneus ventricosus</name>
    <name type="common">Orbweaver spider</name>
    <name type="synonym">Epeira ventricosa</name>
    <dbReference type="NCBI Taxonomy" id="182803"/>
    <lineage>
        <taxon>Eukaryota</taxon>
        <taxon>Metazoa</taxon>
        <taxon>Ecdysozoa</taxon>
        <taxon>Arthropoda</taxon>
        <taxon>Chelicerata</taxon>
        <taxon>Arachnida</taxon>
        <taxon>Araneae</taxon>
        <taxon>Araneomorphae</taxon>
        <taxon>Entelegynae</taxon>
        <taxon>Araneoidea</taxon>
        <taxon>Araneidae</taxon>
        <taxon>Araneus</taxon>
    </lineage>
</organism>
<comment type="caution">
    <text evidence="4">The sequence shown here is derived from an EMBL/GenBank/DDBJ whole genome shotgun (WGS) entry which is preliminary data.</text>
</comment>
<sequence length="87" mass="10138">MLRVDNSKRIRWPLGCITEEILSKDGCVRMVKMRIRLQEFRPIEMILHLELSSTESPKPMKFNELNQSLHYSTENNGSNSGDEQKVC</sequence>
<reference evidence="4 5" key="1">
    <citation type="journal article" date="2019" name="Sci. Rep.">
        <title>Orb-weaving spider Araneus ventricosus genome elucidates the spidroin gene catalogue.</title>
        <authorList>
            <person name="Kono N."/>
            <person name="Nakamura H."/>
            <person name="Ohtoshi R."/>
            <person name="Moran D.A.P."/>
            <person name="Shinohara A."/>
            <person name="Yoshida Y."/>
            <person name="Fujiwara M."/>
            <person name="Mori M."/>
            <person name="Tomita M."/>
            <person name="Arakawa K."/>
        </authorList>
    </citation>
    <scope>NUCLEOTIDE SEQUENCE [LARGE SCALE GENOMIC DNA]</scope>
</reference>
<dbReference type="AlphaFoldDB" id="A0A4Y2A6T1"/>
<name>A0A4Y2A6T1_ARAVE</name>
<dbReference type="Proteomes" id="UP000499080">
    <property type="component" value="Unassembled WGS sequence"/>
</dbReference>